<keyword evidence="1" id="KW-1133">Transmembrane helix</keyword>
<dbReference type="EMBL" id="CABWIL020000010">
    <property type="protein sequence ID" value="CAB3964902.1"/>
    <property type="molecule type" value="Genomic_DNA"/>
</dbReference>
<evidence type="ECO:0000313" key="3">
    <source>
        <dbReference type="EMBL" id="VWC83886.1"/>
    </source>
</evidence>
<proteinExistence type="predicted"/>
<evidence type="ECO:0000313" key="4">
    <source>
        <dbReference type="Proteomes" id="UP000494120"/>
    </source>
</evidence>
<dbReference type="EMBL" id="CABVQG010000014">
    <property type="protein sequence ID" value="VWC83886.1"/>
    <property type="molecule type" value="Genomic_DNA"/>
</dbReference>
<keyword evidence="1" id="KW-0812">Transmembrane</keyword>
<organism evidence="2 5">
    <name type="scientific">Burkholderia aenigmatica</name>
    <dbReference type="NCBI Taxonomy" id="2015348"/>
    <lineage>
        <taxon>Bacteria</taxon>
        <taxon>Pseudomonadati</taxon>
        <taxon>Pseudomonadota</taxon>
        <taxon>Betaproteobacteria</taxon>
        <taxon>Burkholderiales</taxon>
        <taxon>Burkholderiaceae</taxon>
        <taxon>Burkholderia</taxon>
        <taxon>Burkholderia cepacia complex</taxon>
    </lineage>
</organism>
<evidence type="ECO:0000256" key="1">
    <source>
        <dbReference type="SAM" id="Phobius"/>
    </source>
</evidence>
<keyword evidence="4" id="KW-1185">Reference proteome</keyword>
<evidence type="ECO:0000313" key="5">
    <source>
        <dbReference type="Proteomes" id="UP000494301"/>
    </source>
</evidence>
<sequence>MAVGRRRCRTGRESVAEKMKRAFVACGVAVVRFGRSLLAVVLGRL</sequence>
<reference evidence="2 5" key="1">
    <citation type="submission" date="2020-04" db="EMBL/GenBank/DDBJ databases">
        <authorList>
            <person name="Depoorter E."/>
        </authorList>
    </citation>
    <scope>NUCLEOTIDE SEQUENCE [LARGE SCALE GENOMIC DNA]</scope>
    <source>
        <strain evidence="2 5">BCC0217</strain>
        <strain evidence="3 4">R-17378</strain>
    </source>
</reference>
<dbReference type="Proteomes" id="UP000494120">
    <property type="component" value="Unassembled WGS sequence"/>
</dbReference>
<dbReference type="Proteomes" id="UP000494301">
    <property type="component" value="Unassembled WGS sequence"/>
</dbReference>
<accession>A0A6J5IZY4</accession>
<feature type="transmembrane region" description="Helical" evidence="1">
    <location>
        <begin position="21"/>
        <end position="42"/>
    </location>
</feature>
<name>A0A6J5IZY4_9BURK</name>
<dbReference type="AlphaFoldDB" id="A0A6J5IZY4"/>
<protein>
    <submittedName>
        <fullName evidence="2">Uncharacterized protein</fullName>
    </submittedName>
</protein>
<evidence type="ECO:0000313" key="2">
    <source>
        <dbReference type="EMBL" id="CAB3964902.1"/>
    </source>
</evidence>
<gene>
    <name evidence="3" type="ORF">BLA17378_04109</name>
    <name evidence="2" type="ORF">BLA3211_03129</name>
</gene>
<keyword evidence="1" id="KW-0472">Membrane</keyword>